<evidence type="ECO:0000313" key="5">
    <source>
        <dbReference type="Proteomes" id="UP000193920"/>
    </source>
</evidence>
<accession>A0A1Y2ALY3</accession>
<feature type="region of interest" description="Disordered" evidence="1">
    <location>
        <begin position="88"/>
        <end position="116"/>
    </location>
</feature>
<dbReference type="STRING" id="1754190.A0A1Y2ALY3"/>
<feature type="transmembrane region" description="Helical" evidence="2">
    <location>
        <begin position="495"/>
        <end position="516"/>
    </location>
</feature>
<proteinExistence type="predicted"/>
<evidence type="ECO:0000313" key="4">
    <source>
        <dbReference type="EMBL" id="ORY23300.1"/>
    </source>
</evidence>
<dbReference type="Proteomes" id="UP000193920">
    <property type="component" value="Unassembled WGS sequence"/>
</dbReference>
<dbReference type="EMBL" id="MCOG01000235">
    <property type="protein sequence ID" value="ORY23300.1"/>
    <property type="molecule type" value="Genomic_DNA"/>
</dbReference>
<gene>
    <name evidence="4" type="ORF">LY90DRAFT_124242</name>
</gene>
<dbReference type="SUPFAM" id="SSF54001">
    <property type="entry name" value="Cysteine proteinases"/>
    <property type="match status" value="1"/>
</dbReference>
<protein>
    <recommendedName>
        <fullName evidence="6">Transglutaminase-like domain-containing protein</fullName>
    </recommendedName>
</protein>
<name>A0A1Y2ALY3_9FUNG</name>
<feature type="signal peptide" evidence="3">
    <location>
        <begin position="1"/>
        <end position="25"/>
    </location>
</feature>
<sequence length="517" mass="59423">MKIKNFSWGPVLLLHLLCCYEKIRGEPVPSNNFKKNLDNDNIGYEKKNFNDNTNTDINNDNFVVYDIGDNMINHIPFHNTAEEDTIENENDINNNNSNNNYNNDNHDGMTNTTTEGRKLTKYNDDIDDDDDAYLKTINPNEFYDINNIYNNTYNNPIYYLHKVHKFIKRNVNLDNDIDTNLIDEKQEENIETDYFEFGNQLEGFALFVYESLIDIAFSPTKGVTLSSFYYYGVNYFEEIYDTEITPLISSGYSAFTYDFPEVWWHKKIGFSICKNMKGKVTKVALQIVSDLDANQISTMTTTMDYELNMIIAGAPRTSEFENLKYIHDTLITKIEYNMTAPYRFSIYGALVEHRAVCEGYGESFKLLARMLGIDVICVPSKEHLWNYAKLDDLWYLVDVTFDDPGTTDSKGNLVYESGNGKNIVYTHFLVGQDFLNSHSSSKKSHTVNKALTYVKGTKEFDFPELAPVSYVTYYKNLFGTNLMGSSLSGNVLSIYTYNSIRSIMIAIVSGLLLFLIL</sequence>
<comment type="caution">
    <text evidence="4">The sequence shown here is derived from an EMBL/GenBank/DDBJ whole genome shotgun (WGS) entry which is preliminary data.</text>
</comment>
<dbReference type="InterPro" id="IPR038765">
    <property type="entry name" value="Papain-like_cys_pep_sf"/>
</dbReference>
<keyword evidence="2" id="KW-1133">Transmembrane helix</keyword>
<evidence type="ECO:0000256" key="2">
    <source>
        <dbReference type="SAM" id="Phobius"/>
    </source>
</evidence>
<organism evidence="4 5">
    <name type="scientific">Neocallimastix californiae</name>
    <dbReference type="NCBI Taxonomy" id="1754190"/>
    <lineage>
        <taxon>Eukaryota</taxon>
        <taxon>Fungi</taxon>
        <taxon>Fungi incertae sedis</taxon>
        <taxon>Chytridiomycota</taxon>
        <taxon>Chytridiomycota incertae sedis</taxon>
        <taxon>Neocallimastigomycetes</taxon>
        <taxon>Neocallimastigales</taxon>
        <taxon>Neocallimastigaceae</taxon>
        <taxon>Neocallimastix</taxon>
    </lineage>
</organism>
<evidence type="ECO:0000256" key="1">
    <source>
        <dbReference type="SAM" id="MobiDB-lite"/>
    </source>
</evidence>
<keyword evidence="2" id="KW-0472">Membrane</keyword>
<evidence type="ECO:0008006" key="6">
    <source>
        <dbReference type="Google" id="ProtNLM"/>
    </source>
</evidence>
<reference evidence="4 5" key="1">
    <citation type="submission" date="2016-08" db="EMBL/GenBank/DDBJ databases">
        <title>A Parts List for Fungal Cellulosomes Revealed by Comparative Genomics.</title>
        <authorList>
            <consortium name="DOE Joint Genome Institute"/>
            <person name="Haitjema C.H."/>
            <person name="Gilmore S.P."/>
            <person name="Henske J.K."/>
            <person name="Solomon K.V."/>
            <person name="De Groot R."/>
            <person name="Kuo A."/>
            <person name="Mondo S.J."/>
            <person name="Salamov A.A."/>
            <person name="Labutti K."/>
            <person name="Zhao Z."/>
            <person name="Chiniquy J."/>
            <person name="Barry K."/>
            <person name="Brewer H.M."/>
            <person name="Purvine S.O."/>
            <person name="Wright A.T."/>
            <person name="Boxma B."/>
            <person name="Van Alen T."/>
            <person name="Hackstein J.H."/>
            <person name="Baker S.E."/>
            <person name="Grigoriev I.V."/>
            <person name="O'Malley M.A."/>
        </authorList>
    </citation>
    <scope>NUCLEOTIDE SEQUENCE [LARGE SCALE GENOMIC DNA]</scope>
    <source>
        <strain evidence="4 5">G1</strain>
    </source>
</reference>
<dbReference type="OrthoDB" id="6129702at2759"/>
<keyword evidence="3" id="KW-0732">Signal</keyword>
<feature type="compositionally biased region" description="Low complexity" evidence="1">
    <location>
        <begin position="91"/>
        <end position="103"/>
    </location>
</feature>
<evidence type="ECO:0000256" key="3">
    <source>
        <dbReference type="SAM" id="SignalP"/>
    </source>
</evidence>
<keyword evidence="2" id="KW-0812">Transmembrane</keyword>
<dbReference type="AlphaFoldDB" id="A0A1Y2ALY3"/>
<keyword evidence="5" id="KW-1185">Reference proteome</keyword>
<feature type="chain" id="PRO_5012508312" description="Transglutaminase-like domain-containing protein" evidence="3">
    <location>
        <begin position="26"/>
        <end position="517"/>
    </location>
</feature>